<dbReference type="PANTHER" id="PTHR11552:SF147">
    <property type="entry name" value="CHOLINE DEHYDROGENASE, MITOCHONDRIAL"/>
    <property type="match status" value="1"/>
</dbReference>
<keyword evidence="6" id="KW-0732">Signal</keyword>
<keyword evidence="3" id="KW-0285">Flavoprotein</keyword>
<evidence type="ECO:0000256" key="2">
    <source>
        <dbReference type="ARBA" id="ARBA00010790"/>
    </source>
</evidence>
<name>A0AAD7ISM4_9AGAR</name>
<dbReference type="Pfam" id="PF05199">
    <property type="entry name" value="GMC_oxred_C"/>
    <property type="match status" value="1"/>
</dbReference>
<dbReference type="PANTHER" id="PTHR11552">
    <property type="entry name" value="GLUCOSE-METHANOL-CHOLINE GMC OXIDOREDUCTASE"/>
    <property type="match status" value="1"/>
</dbReference>
<feature type="binding site" evidence="5">
    <location>
        <position position="113"/>
    </location>
    <ligand>
        <name>FAD</name>
        <dbReference type="ChEBI" id="CHEBI:57692"/>
    </ligand>
</feature>
<dbReference type="AlphaFoldDB" id="A0AAD7ISM4"/>
<dbReference type="InterPro" id="IPR012132">
    <property type="entry name" value="GMC_OxRdtase"/>
</dbReference>
<feature type="binding site" evidence="5">
    <location>
        <begin position="572"/>
        <end position="573"/>
    </location>
    <ligand>
        <name>FAD</name>
        <dbReference type="ChEBI" id="CHEBI:57692"/>
    </ligand>
</feature>
<feature type="signal peptide" evidence="6">
    <location>
        <begin position="1"/>
        <end position="18"/>
    </location>
</feature>
<comment type="caution">
    <text evidence="8">The sequence shown here is derived from an EMBL/GenBank/DDBJ whole genome shotgun (WGS) entry which is preliminary data.</text>
</comment>
<dbReference type="PROSITE" id="PS00624">
    <property type="entry name" value="GMC_OXRED_2"/>
    <property type="match status" value="1"/>
</dbReference>
<reference evidence="8" key="1">
    <citation type="submission" date="2023-03" db="EMBL/GenBank/DDBJ databases">
        <title>Massive genome expansion in bonnet fungi (Mycena s.s.) driven by repeated elements and novel gene families across ecological guilds.</title>
        <authorList>
            <consortium name="Lawrence Berkeley National Laboratory"/>
            <person name="Harder C.B."/>
            <person name="Miyauchi S."/>
            <person name="Viragh M."/>
            <person name="Kuo A."/>
            <person name="Thoen E."/>
            <person name="Andreopoulos B."/>
            <person name="Lu D."/>
            <person name="Skrede I."/>
            <person name="Drula E."/>
            <person name="Henrissat B."/>
            <person name="Morin E."/>
            <person name="Kohler A."/>
            <person name="Barry K."/>
            <person name="LaButti K."/>
            <person name="Morin E."/>
            <person name="Salamov A."/>
            <person name="Lipzen A."/>
            <person name="Mereny Z."/>
            <person name="Hegedus B."/>
            <person name="Baldrian P."/>
            <person name="Stursova M."/>
            <person name="Weitz H."/>
            <person name="Taylor A."/>
            <person name="Grigoriev I.V."/>
            <person name="Nagy L.G."/>
            <person name="Martin F."/>
            <person name="Kauserud H."/>
        </authorList>
    </citation>
    <scope>NUCLEOTIDE SEQUENCE</scope>
    <source>
        <strain evidence="8">CBHHK182m</strain>
    </source>
</reference>
<evidence type="ECO:0000256" key="1">
    <source>
        <dbReference type="ARBA" id="ARBA00001974"/>
    </source>
</evidence>
<protein>
    <submittedName>
        <fullName evidence="8">Aryl-alcohol oxidase-like protein</fullName>
    </submittedName>
</protein>
<evidence type="ECO:0000313" key="9">
    <source>
        <dbReference type="Proteomes" id="UP001215598"/>
    </source>
</evidence>
<dbReference type="SUPFAM" id="SSF54373">
    <property type="entry name" value="FAD-linked reductases, C-terminal domain"/>
    <property type="match status" value="1"/>
</dbReference>
<proteinExistence type="inferred from homology"/>
<dbReference type="InterPro" id="IPR000172">
    <property type="entry name" value="GMC_OxRdtase_N"/>
</dbReference>
<keyword evidence="4 5" id="KW-0274">FAD</keyword>
<dbReference type="Proteomes" id="UP001215598">
    <property type="component" value="Unassembled WGS sequence"/>
</dbReference>
<gene>
    <name evidence="8" type="ORF">B0H16DRAFT_1725107</name>
</gene>
<dbReference type="EMBL" id="JARKIB010000069">
    <property type="protein sequence ID" value="KAJ7749465.1"/>
    <property type="molecule type" value="Genomic_DNA"/>
</dbReference>
<dbReference type="Gene3D" id="3.50.50.60">
    <property type="entry name" value="FAD/NAD(P)-binding domain"/>
    <property type="match status" value="1"/>
</dbReference>
<dbReference type="Gene3D" id="3.30.560.10">
    <property type="entry name" value="Glucose Oxidase, domain 3"/>
    <property type="match status" value="1"/>
</dbReference>
<dbReference type="InterPro" id="IPR036188">
    <property type="entry name" value="FAD/NAD-bd_sf"/>
</dbReference>
<evidence type="ECO:0000313" key="8">
    <source>
        <dbReference type="EMBL" id="KAJ7749465.1"/>
    </source>
</evidence>
<feature type="domain" description="Glucose-methanol-choline oxidoreductase N-terminal" evidence="7">
    <location>
        <begin position="299"/>
        <end position="313"/>
    </location>
</feature>
<feature type="chain" id="PRO_5042156752" evidence="6">
    <location>
        <begin position="19"/>
        <end position="594"/>
    </location>
</feature>
<dbReference type="GO" id="GO:0016614">
    <property type="term" value="F:oxidoreductase activity, acting on CH-OH group of donors"/>
    <property type="evidence" value="ECO:0007669"/>
    <property type="project" value="InterPro"/>
</dbReference>
<organism evidence="8 9">
    <name type="scientific">Mycena metata</name>
    <dbReference type="NCBI Taxonomy" id="1033252"/>
    <lineage>
        <taxon>Eukaryota</taxon>
        <taxon>Fungi</taxon>
        <taxon>Dikarya</taxon>
        <taxon>Basidiomycota</taxon>
        <taxon>Agaricomycotina</taxon>
        <taxon>Agaricomycetes</taxon>
        <taxon>Agaricomycetidae</taxon>
        <taxon>Agaricales</taxon>
        <taxon>Marasmiineae</taxon>
        <taxon>Mycenaceae</taxon>
        <taxon>Mycena</taxon>
    </lineage>
</organism>
<evidence type="ECO:0000256" key="3">
    <source>
        <dbReference type="ARBA" id="ARBA00022630"/>
    </source>
</evidence>
<evidence type="ECO:0000259" key="7">
    <source>
        <dbReference type="PROSITE" id="PS00624"/>
    </source>
</evidence>
<evidence type="ECO:0000256" key="4">
    <source>
        <dbReference type="ARBA" id="ARBA00022827"/>
    </source>
</evidence>
<dbReference type="PIRSF" id="PIRSF000137">
    <property type="entry name" value="Alcohol_oxidase"/>
    <property type="match status" value="1"/>
</dbReference>
<evidence type="ECO:0000256" key="6">
    <source>
        <dbReference type="SAM" id="SignalP"/>
    </source>
</evidence>
<keyword evidence="9" id="KW-1185">Reference proteome</keyword>
<dbReference type="Pfam" id="PF00732">
    <property type="entry name" value="GMC_oxred_N"/>
    <property type="match status" value="1"/>
</dbReference>
<dbReference type="InterPro" id="IPR007867">
    <property type="entry name" value="GMC_OxRtase_C"/>
</dbReference>
<evidence type="ECO:0000256" key="5">
    <source>
        <dbReference type="PIRSR" id="PIRSR000137-2"/>
    </source>
</evidence>
<accession>A0AAD7ISM4</accession>
<feature type="binding site" evidence="5">
    <location>
        <position position="261"/>
    </location>
    <ligand>
        <name>FAD</name>
        <dbReference type="ChEBI" id="CHEBI:57692"/>
    </ligand>
</feature>
<comment type="cofactor">
    <cofactor evidence="1 5">
        <name>FAD</name>
        <dbReference type="ChEBI" id="CHEBI:57692"/>
    </cofactor>
</comment>
<sequence length="594" mass="62917">MVLRFLCVVLSLALLSLGGTIFTDPVQVTKNYDFIVVGGGTAGAVVATRLSESPSVSILVIEAGVADNGTDSNLIYTPLLAGSGIGTILDWNYTTTSQSGLNGRALDFPRGFVVGGSSCINSMIYSRGPSDEYNRLATVSGDSGWSWLSLLPYIYKNEKHTPPWNNRNTFGEYNPLVHGYGPLLTGLTPTVFEHDKLVIKTTVEYPALYPYNLDLNSGNGLGFGWLQTSVGHSVRSTSASTYLRPALNTRGNIDLLLHTQVIKLVETATNTFKAVQVAQNAAAPSYQFTASKEVIVSAGTVGTPQLLMLSGIGPAEQLAEVGIESVIDLPDVGNNLQDQIILTLQWEVNGKTMFPFYNDPAAFAAALAQYDANKTGIAAGNPVVNTIGFMRLPSDSPLLAGGDPAAGPNAAHYQLAFLGTFYPNPGQTSPTTGNWMSIAIVVQSPTSRGSISLTSSNAFVHPSIDPEYFTTAFDIGTAIQAVKTAKAFVATSPWADFIIAPFADTAALTTDAEIEAYIRTYSTTLNHPTSTAKISQNSDEGGVVGPHLLVKGASGLRIVDASILPSMVAGYPQAEVYIIAERAADLIKSTWGLL</sequence>
<dbReference type="GO" id="GO:0050660">
    <property type="term" value="F:flavin adenine dinucleotide binding"/>
    <property type="evidence" value="ECO:0007669"/>
    <property type="project" value="InterPro"/>
</dbReference>
<dbReference type="SUPFAM" id="SSF51905">
    <property type="entry name" value="FAD/NAD(P)-binding domain"/>
    <property type="match status" value="1"/>
</dbReference>
<comment type="similarity">
    <text evidence="2">Belongs to the GMC oxidoreductase family.</text>
</comment>